<dbReference type="InterPro" id="IPR022041">
    <property type="entry name" value="Methyltransf_FA"/>
</dbReference>
<gene>
    <name evidence="5" type="ORF">MEUPH1_LOCUS22529</name>
</gene>
<evidence type="ECO:0000313" key="6">
    <source>
        <dbReference type="Proteomes" id="UP001160148"/>
    </source>
</evidence>
<organism evidence="5 6">
    <name type="scientific">Macrosiphum euphorbiae</name>
    <name type="common">potato aphid</name>
    <dbReference type="NCBI Taxonomy" id="13131"/>
    <lineage>
        <taxon>Eukaryota</taxon>
        <taxon>Metazoa</taxon>
        <taxon>Ecdysozoa</taxon>
        <taxon>Arthropoda</taxon>
        <taxon>Hexapoda</taxon>
        <taxon>Insecta</taxon>
        <taxon>Pterygota</taxon>
        <taxon>Neoptera</taxon>
        <taxon>Paraneoptera</taxon>
        <taxon>Hemiptera</taxon>
        <taxon>Sternorrhyncha</taxon>
        <taxon>Aphidomorpha</taxon>
        <taxon>Aphidoidea</taxon>
        <taxon>Aphididae</taxon>
        <taxon>Macrosiphini</taxon>
        <taxon>Macrosiphum</taxon>
    </lineage>
</organism>
<keyword evidence="6" id="KW-1185">Reference proteome</keyword>
<keyword evidence="1" id="KW-0812">Transmembrane</keyword>
<feature type="transmembrane region" description="Helical" evidence="1">
    <location>
        <begin position="458"/>
        <end position="476"/>
    </location>
</feature>
<dbReference type="GO" id="GO:0005230">
    <property type="term" value="F:extracellular ligand-gated monoatomic ion channel activity"/>
    <property type="evidence" value="ECO:0007669"/>
    <property type="project" value="InterPro"/>
</dbReference>
<name>A0AAV0XL52_9HEMI</name>
<dbReference type="PANTHER" id="PTHR18945">
    <property type="entry name" value="NEUROTRANSMITTER GATED ION CHANNEL"/>
    <property type="match status" value="1"/>
</dbReference>
<feature type="transmembrane region" description="Helical" evidence="1">
    <location>
        <begin position="432"/>
        <end position="451"/>
    </location>
</feature>
<evidence type="ECO:0000313" key="5">
    <source>
        <dbReference type="EMBL" id="CAI6368136.1"/>
    </source>
</evidence>
<dbReference type="Pfam" id="PF12248">
    <property type="entry name" value="Methyltransf_FA"/>
    <property type="match status" value="1"/>
</dbReference>
<evidence type="ECO:0000256" key="2">
    <source>
        <dbReference type="SAM" id="SignalP"/>
    </source>
</evidence>
<dbReference type="InterPro" id="IPR006201">
    <property type="entry name" value="Neur_channel"/>
</dbReference>
<dbReference type="SUPFAM" id="SSF63712">
    <property type="entry name" value="Nicotinic receptor ligand binding domain-like"/>
    <property type="match status" value="1"/>
</dbReference>
<keyword evidence="2" id="KW-0732">Signal</keyword>
<accession>A0AAV0XL52</accession>
<proteinExistence type="predicted"/>
<dbReference type="AlphaFoldDB" id="A0AAV0XL52"/>
<evidence type="ECO:0000259" key="3">
    <source>
        <dbReference type="Pfam" id="PF02931"/>
    </source>
</evidence>
<dbReference type="Pfam" id="PF02931">
    <property type="entry name" value="Neur_chan_LBD"/>
    <property type="match status" value="1"/>
</dbReference>
<dbReference type="GO" id="GO:0004888">
    <property type="term" value="F:transmembrane signaling receptor activity"/>
    <property type="evidence" value="ECO:0007669"/>
    <property type="project" value="InterPro"/>
</dbReference>
<feature type="domain" description="Farnesoic acid O-methyl transferase" evidence="4">
    <location>
        <begin position="43"/>
        <end position="175"/>
    </location>
</feature>
<feature type="signal peptide" evidence="2">
    <location>
        <begin position="1"/>
        <end position="18"/>
    </location>
</feature>
<feature type="transmembrane region" description="Helical" evidence="1">
    <location>
        <begin position="581"/>
        <end position="601"/>
    </location>
</feature>
<dbReference type="InterPro" id="IPR036734">
    <property type="entry name" value="Neur_chan_lig-bd_sf"/>
</dbReference>
<comment type="caution">
    <text evidence="5">The sequence shown here is derived from an EMBL/GenBank/DDBJ whole genome shotgun (WGS) entry which is preliminary data.</text>
</comment>
<feature type="chain" id="PRO_5043863756" evidence="2">
    <location>
        <begin position="19"/>
        <end position="605"/>
    </location>
</feature>
<dbReference type="CDD" id="cd18989">
    <property type="entry name" value="LGIC_ECD_cation"/>
    <property type="match status" value="1"/>
</dbReference>
<dbReference type="EMBL" id="CARXXK010000005">
    <property type="protein sequence ID" value="CAI6368136.1"/>
    <property type="molecule type" value="Genomic_DNA"/>
</dbReference>
<dbReference type="GO" id="GO:0016020">
    <property type="term" value="C:membrane"/>
    <property type="evidence" value="ECO:0007669"/>
    <property type="project" value="InterPro"/>
</dbReference>
<feature type="transmembrane region" description="Helical" evidence="1">
    <location>
        <begin position="496"/>
        <end position="513"/>
    </location>
</feature>
<dbReference type="Gene3D" id="2.70.170.10">
    <property type="entry name" value="Neurotransmitter-gated ion-channel ligand-binding domain"/>
    <property type="match status" value="1"/>
</dbReference>
<dbReference type="Proteomes" id="UP001160148">
    <property type="component" value="Unassembled WGS sequence"/>
</dbReference>
<sequence length="605" mass="68630">MLQILAFLLSLSVSSLHGELLQVTGGDKCSSNDYTVGYGYKVWYNATEIPTADGTVELKFYVQAESDAHVMLAREPALPGYEIVLGGGSNTFGDIRKFDGKFTSMATVGPKKFLDPADPVGFLVRASKQSGLIEVFRNDENLPIIFWKDPEPIPVNYYSFSSWGPVVGKWMFRCKPDPLVKPKMPPDARERIDYTKKFYTHMEQLRREVVKKRGLYGGDPTTDSKQVLNVELTSTFKFIHLDVMTSTLTLQGVSNFEWTDNSIHWNPQDYKNISKLHLSNYELWQPELVLHNAMDPASSMFYGSKVSVDNNGNVTWRPKFDIRTKCNIDLTSWPWDKHKCIILLSTWSHKISNVFYEVKGSQNNECFQVSHSDWRVDRMTGAYVNVSTPWDDIVAAINDDVDRSFEDPRAPPQLALEIVVEISRNTKIFEKLFYVPLILISCVWLSSFGVMPNSSSKIMTICVSIITSILIIAYMTKYVPIFAEFPPDLMLGYLKLILLISMDAFISSLLITVHSRKTTIGHPPFELTRFLTTPIVTKILALPKLDSPRTLVCNQLDQRPDAGHDTTTTLWDIVIVAFERIIFIVFFVITVAVLRSVKISFSALF</sequence>
<evidence type="ECO:0000259" key="4">
    <source>
        <dbReference type="Pfam" id="PF12248"/>
    </source>
</evidence>
<keyword evidence="1" id="KW-0472">Membrane</keyword>
<protein>
    <submittedName>
        <fullName evidence="5">Uncharacterized protein</fullName>
    </submittedName>
</protein>
<feature type="domain" description="Neurotransmitter-gated ion-channel ligand-binding" evidence="3">
    <location>
        <begin position="220"/>
        <end position="370"/>
    </location>
</feature>
<keyword evidence="1" id="KW-1133">Transmembrane helix</keyword>
<reference evidence="5 6" key="1">
    <citation type="submission" date="2023-01" db="EMBL/GenBank/DDBJ databases">
        <authorList>
            <person name="Whitehead M."/>
        </authorList>
    </citation>
    <scope>NUCLEOTIDE SEQUENCE [LARGE SCALE GENOMIC DNA]</scope>
</reference>
<evidence type="ECO:0000256" key="1">
    <source>
        <dbReference type="SAM" id="Phobius"/>
    </source>
</evidence>
<dbReference type="InterPro" id="IPR006202">
    <property type="entry name" value="Neur_chan_lig-bd"/>
</dbReference>